<dbReference type="InterPro" id="IPR002772">
    <property type="entry name" value="Glyco_hydro_3_C"/>
</dbReference>
<name>A0A9D2KYB5_9LACT</name>
<dbReference type="SMART" id="SM01217">
    <property type="entry name" value="Fn3_like"/>
    <property type="match status" value="1"/>
</dbReference>
<proteinExistence type="inferred from homology"/>
<organism evidence="4 5">
    <name type="scientific">Candidatus Jeotgalibaca merdavium</name>
    <dbReference type="NCBI Taxonomy" id="2838627"/>
    <lineage>
        <taxon>Bacteria</taxon>
        <taxon>Bacillati</taxon>
        <taxon>Bacillota</taxon>
        <taxon>Bacilli</taxon>
        <taxon>Lactobacillales</taxon>
        <taxon>Carnobacteriaceae</taxon>
        <taxon>Jeotgalibaca</taxon>
    </lineage>
</organism>
<dbReference type="GO" id="GO:0005975">
    <property type="term" value="P:carbohydrate metabolic process"/>
    <property type="evidence" value="ECO:0007669"/>
    <property type="project" value="InterPro"/>
</dbReference>
<dbReference type="AlphaFoldDB" id="A0A9D2KYB5"/>
<evidence type="ECO:0000256" key="2">
    <source>
        <dbReference type="ARBA" id="ARBA00022801"/>
    </source>
</evidence>
<reference evidence="4" key="2">
    <citation type="submission" date="2021-04" db="EMBL/GenBank/DDBJ databases">
        <authorList>
            <person name="Gilroy R."/>
        </authorList>
    </citation>
    <scope>NUCLEOTIDE SEQUENCE</scope>
    <source>
        <strain evidence="4">CHK171-505</strain>
    </source>
</reference>
<comment type="similarity">
    <text evidence="1">Belongs to the glycosyl hydrolase 3 family.</text>
</comment>
<dbReference type="Pfam" id="PF14310">
    <property type="entry name" value="Fn3-like"/>
    <property type="match status" value="1"/>
</dbReference>
<protein>
    <submittedName>
        <fullName evidence="4">Fibronectin type III-like domain-contianing protein</fullName>
    </submittedName>
</protein>
<gene>
    <name evidence="4" type="ORF">H9948_10090</name>
</gene>
<dbReference type="Gene3D" id="2.60.40.10">
    <property type="entry name" value="Immunoglobulins"/>
    <property type="match status" value="1"/>
</dbReference>
<dbReference type="Proteomes" id="UP000886856">
    <property type="component" value="Unassembled WGS sequence"/>
</dbReference>
<accession>A0A9D2KYB5</accession>
<dbReference type="InterPro" id="IPR036881">
    <property type="entry name" value="Glyco_hydro_3_C_sf"/>
</dbReference>
<dbReference type="InterPro" id="IPR013783">
    <property type="entry name" value="Ig-like_fold"/>
</dbReference>
<dbReference type="Gene3D" id="3.40.50.1700">
    <property type="entry name" value="Glycoside hydrolase family 3 C-terminal domain"/>
    <property type="match status" value="1"/>
</dbReference>
<dbReference type="PANTHER" id="PTHR42715">
    <property type="entry name" value="BETA-GLUCOSIDASE"/>
    <property type="match status" value="1"/>
</dbReference>
<reference evidence="4" key="1">
    <citation type="journal article" date="2021" name="PeerJ">
        <title>Extensive microbial diversity within the chicken gut microbiome revealed by metagenomics and culture.</title>
        <authorList>
            <person name="Gilroy R."/>
            <person name="Ravi A."/>
            <person name="Getino M."/>
            <person name="Pursley I."/>
            <person name="Horton D.L."/>
            <person name="Alikhan N.F."/>
            <person name="Baker D."/>
            <person name="Gharbi K."/>
            <person name="Hall N."/>
            <person name="Watson M."/>
            <person name="Adriaenssens E.M."/>
            <person name="Foster-Nyarko E."/>
            <person name="Jarju S."/>
            <person name="Secka A."/>
            <person name="Antonio M."/>
            <person name="Oren A."/>
            <person name="Chaudhuri R.R."/>
            <person name="La Ragione R."/>
            <person name="Hildebrand F."/>
            <person name="Pallen M.J."/>
        </authorList>
    </citation>
    <scope>NUCLEOTIDE SEQUENCE</scope>
    <source>
        <strain evidence="4">CHK171-505</strain>
    </source>
</reference>
<dbReference type="GO" id="GO:0008422">
    <property type="term" value="F:beta-glucosidase activity"/>
    <property type="evidence" value="ECO:0007669"/>
    <property type="project" value="UniProtKB-ARBA"/>
</dbReference>
<dbReference type="Pfam" id="PF01915">
    <property type="entry name" value="Glyco_hydro_3_C"/>
    <property type="match status" value="1"/>
</dbReference>
<evidence type="ECO:0000256" key="1">
    <source>
        <dbReference type="ARBA" id="ARBA00005336"/>
    </source>
</evidence>
<dbReference type="InterPro" id="IPR026891">
    <property type="entry name" value="Fn3-like"/>
</dbReference>
<dbReference type="InterPro" id="IPR050288">
    <property type="entry name" value="Cellulose_deg_GH3"/>
</dbReference>
<evidence type="ECO:0000313" key="4">
    <source>
        <dbReference type="EMBL" id="HJA91124.1"/>
    </source>
</evidence>
<dbReference type="PANTHER" id="PTHR42715:SF10">
    <property type="entry name" value="BETA-GLUCOSIDASE"/>
    <property type="match status" value="1"/>
</dbReference>
<feature type="domain" description="Fibronectin type III-like" evidence="3">
    <location>
        <begin position="111"/>
        <end position="180"/>
    </location>
</feature>
<evidence type="ECO:0000313" key="5">
    <source>
        <dbReference type="Proteomes" id="UP000886856"/>
    </source>
</evidence>
<sequence>FPGTMSGKVLAEILSGKVNPSARLSMTFPRAVGQIPIYYSELSTGRPHDRIEPYHRFASRYLDESNSPLFPFGFGLSYSQVEYTEMKAKEGAGKHYVTIQVRNTGVYPTKEVVQLYVQDKAASVVRPVKELRAFEKISLKPGETSEVAFELTDDLFSFIDNEGNEIVEAGEFILFIGQHALDDRFQLTVQR</sequence>
<evidence type="ECO:0000259" key="3">
    <source>
        <dbReference type="SMART" id="SM01217"/>
    </source>
</evidence>
<comment type="caution">
    <text evidence="4">The sequence shown here is derived from an EMBL/GenBank/DDBJ whole genome shotgun (WGS) entry which is preliminary data.</text>
</comment>
<dbReference type="FunFam" id="2.60.40.10:FF:000495">
    <property type="entry name" value="Periplasmic beta-glucosidase"/>
    <property type="match status" value="1"/>
</dbReference>
<keyword evidence="2" id="KW-0378">Hydrolase</keyword>
<dbReference type="SUPFAM" id="SSF52279">
    <property type="entry name" value="Beta-D-glucan exohydrolase, C-terminal domain"/>
    <property type="match status" value="1"/>
</dbReference>
<feature type="non-terminal residue" evidence="4">
    <location>
        <position position="1"/>
    </location>
</feature>
<dbReference type="EMBL" id="DWYW01000229">
    <property type="protein sequence ID" value="HJA91124.1"/>
    <property type="molecule type" value="Genomic_DNA"/>
</dbReference>